<dbReference type="OrthoDB" id="10042652at2759"/>
<evidence type="ECO:0000256" key="3">
    <source>
        <dbReference type="ARBA" id="ARBA00022692"/>
    </source>
</evidence>
<dbReference type="PANTHER" id="PTHR31158">
    <property type="entry name" value="DUAL OXIDASE 2"/>
    <property type="match status" value="1"/>
</dbReference>
<proteinExistence type="inferred from homology"/>
<evidence type="ECO:0000256" key="4">
    <source>
        <dbReference type="ARBA" id="ARBA00022989"/>
    </source>
</evidence>
<reference evidence="9" key="1">
    <citation type="submission" date="2022-11" db="UniProtKB">
        <authorList>
            <consortium name="EnsemblMetazoa"/>
        </authorList>
    </citation>
    <scope>IDENTIFICATION</scope>
</reference>
<dbReference type="AlphaFoldDB" id="A0A914BQJ4"/>
<dbReference type="GO" id="GO:0005789">
    <property type="term" value="C:endoplasmic reticulum membrane"/>
    <property type="evidence" value="ECO:0007669"/>
    <property type="project" value="InterPro"/>
</dbReference>
<dbReference type="Pfam" id="PF10204">
    <property type="entry name" value="DuoxA"/>
    <property type="match status" value="1"/>
</dbReference>
<dbReference type="OMA" id="FMVIRYC"/>
<evidence type="ECO:0000313" key="9">
    <source>
        <dbReference type="EnsemblMetazoa" id="XP_038077762.1"/>
    </source>
</evidence>
<evidence type="ECO:0000313" key="10">
    <source>
        <dbReference type="Proteomes" id="UP000887568"/>
    </source>
</evidence>
<feature type="compositionally biased region" description="Polar residues" evidence="7">
    <location>
        <begin position="419"/>
        <end position="429"/>
    </location>
</feature>
<comment type="similarity">
    <text evidence="2">Belongs to the DUOXA family.</text>
</comment>
<feature type="compositionally biased region" description="Basic and acidic residues" evidence="7">
    <location>
        <begin position="469"/>
        <end position="492"/>
    </location>
</feature>
<organism evidence="9 10">
    <name type="scientific">Patiria miniata</name>
    <name type="common">Bat star</name>
    <name type="synonym">Asterina miniata</name>
    <dbReference type="NCBI Taxonomy" id="46514"/>
    <lineage>
        <taxon>Eukaryota</taxon>
        <taxon>Metazoa</taxon>
        <taxon>Echinodermata</taxon>
        <taxon>Eleutherozoa</taxon>
        <taxon>Asterozoa</taxon>
        <taxon>Asteroidea</taxon>
        <taxon>Valvatacea</taxon>
        <taxon>Valvatida</taxon>
        <taxon>Asterinidae</taxon>
        <taxon>Patiria</taxon>
    </lineage>
</organism>
<feature type="compositionally biased region" description="Polar residues" evidence="7">
    <location>
        <begin position="324"/>
        <end position="335"/>
    </location>
</feature>
<feature type="transmembrane region" description="Helical" evidence="8">
    <location>
        <begin position="272"/>
        <end position="293"/>
    </location>
</feature>
<name>A0A914BQJ4_PATMI</name>
<evidence type="ECO:0000256" key="7">
    <source>
        <dbReference type="SAM" id="MobiDB-lite"/>
    </source>
</evidence>
<evidence type="ECO:0008006" key="11">
    <source>
        <dbReference type="Google" id="ProtNLM"/>
    </source>
</evidence>
<feature type="transmembrane region" description="Helical" evidence="8">
    <location>
        <begin position="230"/>
        <end position="252"/>
    </location>
</feature>
<comment type="subcellular location">
    <subcellularLocation>
        <location evidence="1">Membrane</location>
        <topology evidence="1">Multi-pass membrane protein</topology>
    </subcellularLocation>
</comment>
<feature type="transmembrane region" description="Helical" evidence="8">
    <location>
        <begin position="60"/>
        <end position="79"/>
    </location>
</feature>
<dbReference type="InterPro" id="IPR018469">
    <property type="entry name" value="Dual_oxidase_maturation_fac"/>
</dbReference>
<evidence type="ECO:0000256" key="2">
    <source>
        <dbReference type="ARBA" id="ARBA00009816"/>
    </source>
</evidence>
<keyword evidence="6" id="KW-0325">Glycoprotein</keyword>
<feature type="transmembrane region" description="Helical" evidence="8">
    <location>
        <begin position="28"/>
        <end position="48"/>
    </location>
</feature>
<dbReference type="GeneID" id="119745472"/>
<accession>A0A914BQJ4</accession>
<evidence type="ECO:0000256" key="6">
    <source>
        <dbReference type="ARBA" id="ARBA00023180"/>
    </source>
</evidence>
<dbReference type="GO" id="GO:0015031">
    <property type="term" value="P:protein transport"/>
    <property type="evidence" value="ECO:0007669"/>
    <property type="project" value="InterPro"/>
</dbReference>
<dbReference type="RefSeq" id="XP_038077762.1">
    <property type="nucleotide sequence ID" value="XM_038221834.1"/>
</dbReference>
<dbReference type="Proteomes" id="UP000887568">
    <property type="component" value="Unplaced"/>
</dbReference>
<sequence length="492" mass="54276">MGTPYSALRNPGSPTAYGPNKTAVSADITYAGLVYAFFILAVSFLAILPGIRKRNRIYAAIRFFLGLFIGFTILLSTYGQDWEVASLKSVTTAYKAFTKDEIVADIGVNIGLTNVNVTLKSIPEYPETGELKGERINFNERFTFCCNQGRRGFGTFAGRINREFRDAQWKGLPYPILWIVEYFTLDGEDIRWGRSYRVAGFYTFMVMWTAFCLWVLALAFSFMVIRYCGIFLVLTGSCLLSSNIIYATVRYGSELVIPFSKDHVLEFSKGGSFYLCLVGGIVSTLVGIAIVILDDIYPFKMAVFFNVDPLQDFQDTFAVTTSSPAENVQGNTGPQTGKDGRPLSVLNEDLRVEALAAEALGNKESEAYKGNMYINVAQMKASFKSGRKSLFQKNKPRRKKKPEGAGSRNDGFDLGEVDTGNTSLLQSVTPAPISFKAKGMGESTTVEDTVATDRNAGLSTTSIRMSEIALRDDVDSEDVGEKKQDDPKEEAS</sequence>
<evidence type="ECO:0000256" key="5">
    <source>
        <dbReference type="ARBA" id="ARBA00023136"/>
    </source>
</evidence>
<evidence type="ECO:0000256" key="1">
    <source>
        <dbReference type="ARBA" id="ARBA00004141"/>
    </source>
</evidence>
<feature type="region of interest" description="Disordered" evidence="7">
    <location>
        <begin position="387"/>
        <end position="492"/>
    </location>
</feature>
<feature type="region of interest" description="Disordered" evidence="7">
    <location>
        <begin position="324"/>
        <end position="343"/>
    </location>
</feature>
<evidence type="ECO:0000256" key="8">
    <source>
        <dbReference type="SAM" id="Phobius"/>
    </source>
</evidence>
<dbReference type="EnsemblMetazoa" id="XM_038221834.1">
    <property type="protein sequence ID" value="XP_038077762.1"/>
    <property type="gene ID" value="LOC119745472"/>
</dbReference>
<protein>
    <recommendedName>
        <fullName evidence="11">Dual oxidase maturation factor 1</fullName>
    </recommendedName>
</protein>
<keyword evidence="5 8" id="KW-0472">Membrane</keyword>
<keyword evidence="4 8" id="KW-1133">Transmembrane helix</keyword>
<keyword evidence="3 8" id="KW-0812">Transmembrane</keyword>
<keyword evidence="10" id="KW-1185">Reference proteome</keyword>
<feature type="transmembrane region" description="Helical" evidence="8">
    <location>
        <begin position="201"/>
        <end position="223"/>
    </location>
</feature>
<dbReference type="PANTHER" id="PTHR31158:SF1">
    <property type="entry name" value="DOXA1 FACTOR-RELATED"/>
    <property type="match status" value="1"/>
</dbReference>